<keyword evidence="7" id="KW-1185">Reference proteome</keyword>
<dbReference type="EMBL" id="JAHLQT010021942">
    <property type="protein sequence ID" value="KAG7166922.1"/>
    <property type="molecule type" value="Genomic_DNA"/>
</dbReference>
<dbReference type="InterPro" id="IPR000483">
    <property type="entry name" value="Cys-rich_flank_reg_C"/>
</dbReference>
<feature type="signal peptide" evidence="4">
    <location>
        <begin position="1"/>
        <end position="21"/>
    </location>
</feature>
<dbReference type="InterPro" id="IPR050328">
    <property type="entry name" value="Dev_Immune_Receptor"/>
</dbReference>
<evidence type="ECO:0000313" key="7">
    <source>
        <dbReference type="Proteomes" id="UP000747542"/>
    </source>
</evidence>
<accession>A0A8J5JYH3</accession>
<protein>
    <submittedName>
        <fullName evidence="6">Toll-like receptor Toll6-like 3</fullName>
    </submittedName>
</protein>
<organism evidence="6 7">
    <name type="scientific">Homarus americanus</name>
    <name type="common">American lobster</name>
    <dbReference type="NCBI Taxonomy" id="6706"/>
    <lineage>
        <taxon>Eukaryota</taxon>
        <taxon>Metazoa</taxon>
        <taxon>Ecdysozoa</taxon>
        <taxon>Arthropoda</taxon>
        <taxon>Crustacea</taxon>
        <taxon>Multicrustacea</taxon>
        <taxon>Malacostraca</taxon>
        <taxon>Eumalacostraca</taxon>
        <taxon>Eucarida</taxon>
        <taxon>Decapoda</taxon>
        <taxon>Pleocyemata</taxon>
        <taxon>Astacidea</taxon>
        <taxon>Nephropoidea</taxon>
        <taxon>Nephropidae</taxon>
        <taxon>Homarus</taxon>
    </lineage>
</organism>
<keyword evidence="1" id="KW-0433">Leucine-rich repeat</keyword>
<dbReference type="AlphaFoldDB" id="A0A8J5JYH3"/>
<dbReference type="SMART" id="SM00082">
    <property type="entry name" value="LRRCT"/>
    <property type="match status" value="1"/>
</dbReference>
<dbReference type="InterPro" id="IPR003591">
    <property type="entry name" value="Leu-rich_rpt_typical-subtyp"/>
</dbReference>
<name>A0A8J5JYH3_HOMAM</name>
<evidence type="ECO:0000256" key="3">
    <source>
        <dbReference type="ARBA" id="ARBA00022737"/>
    </source>
</evidence>
<dbReference type="SUPFAM" id="SSF52058">
    <property type="entry name" value="L domain-like"/>
    <property type="match status" value="3"/>
</dbReference>
<dbReference type="FunFam" id="3.80.10.10:FF:001164">
    <property type="entry name" value="GH01279p"/>
    <property type="match status" value="2"/>
</dbReference>
<keyword evidence="2 4" id="KW-0732">Signal</keyword>
<dbReference type="GO" id="GO:0005615">
    <property type="term" value="C:extracellular space"/>
    <property type="evidence" value="ECO:0007669"/>
    <property type="project" value="TreeGrafter"/>
</dbReference>
<dbReference type="PROSITE" id="PS51450">
    <property type="entry name" value="LRR"/>
    <property type="match status" value="3"/>
</dbReference>
<comment type="caution">
    <text evidence="6">The sequence shown here is derived from an EMBL/GenBank/DDBJ whole genome shotgun (WGS) entry which is preliminary data.</text>
</comment>
<dbReference type="InterPro" id="IPR001611">
    <property type="entry name" value="Leu-rich_rpt"/>
</dbReference>
<proteinExistence type="predicted"/>
<dbReference type="Gene3D" id="3.80.10.10">
    <property type="entry name" value="Ribonuclease Inhibitor"/>
    <property type="match status" value="6"/>
</dbReference>
<sequence length="1028" mass="117671">MSRSVTWTLLVVIGLFYVVTAEEETKFKCPTSAKYFFPCFCTRGGENGIFLRCENTNLASVAVGLANVRLPIEELHLYKCNFKKLYGDVFRSLLLHKVVLEDTPVSEVNGDVFEPVADILTGLHFIRAPLQDLPEAALRPLKNLKVLEINGANLTRGLPKMKKIDLSYNKLTNIPNGVFKNKRNVRALDLSYNKFSKLDSKYFQDLNQMTWCNMSHNQIKDFGRNTFARNSVLGWLSISHNLIKRVEAHTFRSLRFLRRLYLSDNLIDTVGRSAFNGASRIGTIDLSRNKLNSVDTKVFEDLQHCEIIDLAENQITTIKKNAFVDLHLVSINISHNQITTFEDESFVNTNNITVLDLSYNNISLMQEDAFSGLSSYMTELKLEYNNISDLSHITLKFSGIKILNVSYNRIEIIPRRTFPELYALHTIDASHNQITTIDRSVFSGLYSIRRMNLSHNKLKILKGSIFGSLPTLLRVDMSYNEITMISRGMFASLVSLRELWLNNNAINSIFLIPQALNYLHFQHNNISSIRAGHTWPLMNALLYLDLDHNNLGDSMGGGTFQNLNSLRTLSLNNNSITEPPWQAFSEMHTLQYLNLDYNKITNLTRGAFGRLPVVFRLNLAYNGMTNISKQSFEGLLQLLSLNLSHNALHHIPNEAFRGCVSMQSIDLSHNFLKKIDNNTNGLMDDLLSVRHINVSHNLFGTVSKKMFPYHKWIPYNVQTVDMSYNNMPVLHKNLLIGLQKVKHINVSHNFLNEIRPNVIGNLTKLEVLDLSSNDLEALGNSVFGRGRSLREVHLQNNSLISVPAHILMSNENLTYLDLSDNNLHHYYEEFVPRVTNGTTVRYTNNPILCDCSMRRIRSWLDTWLRSEPWRDIVCHSPLHLVGRPLSAIFEEELRCNDERRGQDLYQVNPDVRFRFFGENPDELHKLDVLWYVTTREDVGGFKVMVFNITSGEEVTQHPFSYTLRRGFFPDVPRGKYRVCVSAVDSTNQTRALQPSQCHRFNVNHTSTLTPKPILVLLFTSLIVLLGFR</sequence>
<feature type="domain" description="LRRCT" evidence="5">
    <location>
        <begin position="845"/>
        <end position="896"/>
    </location>
</feature>
<evidence type="ECO:0000256" key="2">
    <source>
        <dbReference type="ARBA" id="ARBA00022729"/>
    </source>
</evidence>
<evidence type="ECO:0000259" key="5">
    <source>
        <dbReference type="SMART" id="SM00082"/>
    </source>
</evidence>
<dbReference type="GO" id="GO:0031012">
    <property type="term" value="C:extracellular matrix"/>
    <property type="evidence" value="ECO:0007669"/>
    <property type="project" value="TreeGrafter"/>
</dbReference>
<dbReference type="Proteomes" id="UP000747542">
    <property type="component" value="Unassembled WGS sequence"/>
</dbReference>
<keyword evidence="3" id="KW-0677">Repeat</keyword>
<dbReference type="PANTHER" id="PTHR24373">
    <property type="entry name" value="SLIT RELATED LEUCINE-RICH REPEAT NEURONAL PROTEIN"/>
    <property type="match status" value="1"/>
</dbReference>
<evidence type="ECO:0000313" key="6">
    <source>
        <dbReference type="EMBL" id="KAG7166922.1"/>
    </source>
</evidence>
<gene>
    <name evidence="6" type="primary">Tlr6-L3</name>
    <name evidence="6" type="ORF">Hamer_G021739</name>
</gene>
<dbReference type="PRINTS" id="PR00019">
    <property type="entry name" value="LEURICHRPT"/>
</dbReference>
<dbReference type="Pfam" id="PF13855">
    <property type="entry name" value="LRR_8"/>
    <property type="match status" value="8"/>
</dbReference>
<dbReference type="SMART" id="SM00369">
    <property type="entry name" value="LRR_TYP"/>
    <property type="match status" value="22"/>
</dbReference>
<dbReference type="SMART" id="SM00365">
    <property type="entry name" value="LRR_SD22"/>
    <property type="match status" value="8"/>
</dbReference>
<reference evidence="6" key="1">
    <citation type="journal article" date="2021" name="Sci. Adv.">
        <title>The American lobster genome reveals insights on longevity, neural, and immune adaptations.</title>
        <authorList>
            <person name="Polinski J.M."/>
            <person name="Zimin A.V."/>
            <person name="Clark K.F."/>
            <person name="Kohn A.B."/>
            <person name="Sadowski N."/>
            <person name="Timp W."/>
            <person name="Ptitsyn A."/>
            <person name="Khanna P."/>
            <person name="Romanova D.Y."/>
            <person name="Williams P."/>
            <person name="Greenwood S.J."/>
            <person name="Moroz L.L."/>
            <person name="Walt D.R."/>
            <person name="Bodnar A.G."/>
        </authorList>
    </citation>
    <scope>NUCLEOTIDE SEQUENCE</scope>
    <source>
        <strain evidence="6">GMGI-L3</strain>
    </source>
</reference>
<evidence type="ECO:0000256" key="1">
    <source>
        <dbReference type="ARBA" id="ARBA00022614"/>
    </source>
</evidence>
<keyword evidence="6" id="KW-0675">Receptor</keyword>
<evidence type="ECO:0000256" key="4">
    <source>
        <dbReference type="SAM" id="SignalP"/>
    </source>
</evidence>
<feature type="chain" id="PRO_5035188978" evidence="4">
    <location>
        <begin position="22"/>
        <end position="1028"/>
    </location>
</feature>
<dbReference type="PANTHER" id="PTHR24373:SF370">
    <property type="entry name" value="FISH-LIPS, ISOFORM E"/>
    <property type="match status" value="1"/>
</dbReference>
<dbReference type="InterPro" id="IPR032675">
    <property type="entry name" value="LRR_dom_sf"/>
</dbReference>